<name>A0A495IKE9_9MICO</name>
<sequence>MPEPIDAWWARRQTSRGQAVPYAVGAYREAWASYPALVRQYHPEFNSGIVLSQIPPAADVYLCWQCEVGHLFVATPDEQRSRPGRQRRRSAWCPQCSEGAGTRPKAPAIPMRPGRLAETGTDWLSTASSLERRPLRPDRPAATRRPAVERVCPKTPRLADGVAFVSSCAPLPASAVEQELRAALAERLSFTADVNAVKLPRPFFDHLEAWPDVVIPELQVAVEYDSTGRHGLEHVGAREAADRRKDRSLRGVRWEVVRIRTGRLPALGPFDLTVAGLSRSTVPRLLDTFRAIRGPLFVDAYLR</sequence>
<accession>A0A495IKE9</accession>
<dbReference type="InterPro" id="IPR025487">
    <property type="entry name" value="DUF4379"/>
</dbReference>
<dbReference type="EMBL" id="RBKS01000001">
    <property type="protein sequence ID" value="RKR75771.1"/>
    <property type="molecule type" value="Genomic_DNA"/>
</dbReference>
<keyword evidence="4" id="KW-1185">Reference proteome</keyword>
<evidence type="ECO:0000256" key="1">
    <source>
        <dbReference type="SAM" id="MobiDB-lite"/>
    </source>
</evidence>
<gene>
    <name evidence="3" type="ORF">C8E83_2926</name>
</gene>
<evidence type="ECO:0000259" key="2">
    <source>
        <dbReference type="Pfam" id="PF14311"/>
    </source>
</evidence>
<evidence type="ECO:0000313" key="4">
    <source>
        <dbReference type="Proteomes" id="UP000280008"/>
    </source>
</evidence>
<organism evidence="3 4">
    <name type="scientific">Frondihabitans australicus</name>
    <dbReference type="NCBI Taxonomy" id="386892"/>
    <lineage>
        <taxon>Bacteria</taxon>
        <taxon>Bacillati</taxon>
        <taxon>Actinomycetota</taxon>
        <taxon>Actinomycetes</taxon>
        <taxon>Micrococcales</taxon>
        <taxon>Microbacteriaceae</taxon>
        <taxon>Frondihabitans</taxon>
    </lineage>
</organism>
<comment type="caution">
    <text evidence="3">The sequence shown here is derived from an EMBL/GenBank/DDBJ whole genome shotgun (WGS) entry which is preliminary data.</text>
</comment>
<feature type="region of interest" description="Disordered" evidence="1">
    <location>
        <begin position="78"/>
        <end position="117"/>
    </location>
</feature>
<reference evidence="3 4" key="1">
    <citation type="submission" date="2018-10" db="EMBL/GenBank/DDBJ databases">
        <title>Sequencing the genomes of 1000 actinobacteria strains.</title>
        <authorList>
            <person name="Klenk H.-P."/>
        </authorList>
    </citation>
    <scope>NUCLEOTIDE SEQUENCE [LARGE SCALE GENOMIC DNA]</scope>
    <source>
        <strain evidence="3 4">DSM 17894</strain>
    </source>
</reference>
<dbReference type="OrthoDB" id="5111079at2"/>
<dbReference type="Proteomes" id="UP000280008">
    <property type="component" value="Unassembled WGS sequence"/>
</dbReference>
<feature type="domain" description="Treble clef zinc finger" evidence="2">
    <location>
        <begin position="37"/>
        <end position="98"/>
    </location>
</feature>
<protein>
    <submittedName>
        <fullName evidence="3">Putative zinc ribbon protein</fullName>
    </submittedName>
</protein>
<evidence type="ECO:0000313" key="3">
    <source>
        <dbReference type="EMBL" id="RKR75771.1"/>
    </source>
</evidence>
<proteinExistence type="predicted"/>
<dbReference type="RefSeq" id="WP_121370530.1">
    <property type="nucleotide sequence ID" value="NZ_RBKS01000001.1"/>
</dbReference>
<dbReference type="AlphaFoldDB" id="A0A495IKE9"/>
<dbReference type="Pfam" id="PF14311">
    <property type="entry name" value="DUF4379"/>
    <property type="match status" value="1"/>
</dbReference>